<evidence type="ECO:0000313" key="1">
    <source>
        <dbReference type="EMBL" id="KAE8396820.1"/>
    </source>
</evidence>
<evidence type="ECO:0000313" key="2">
    <source>
        <dbReference type="Proteomes" id="UP000325579"/>
    </source>
</evidence>
<accession>A0A5N7CRE4</accession>
<dbReference type="Proteomes" id="UP000325579">
    <property type="component" value="Unassembled WGS sequence"/>
</dbReference>
<name>A0A5N7CRE4_9EURO</name>
<protein>
    <submittedName>
        <fullName evidence="1">Uncharacterized protein</fullName>
    </submittedName>
</protein>
<sequence length="127" mass="15011">MDHQRHYLYSIAEEITPQDHEILLHGGTSSNIERLPSRLQIKKTQPPRSMKKQIEDLAYEVSYLKAELAWHAESKRALLQLQEQMYHLFYKMEDALVKVNTRLQEAEQRYLSLWGIKGRVGSEEEMI</sequence>
<organism evidence="1 2">
    <name type="scientific">Aspergillus pseudonomiae</name>
    <dbReference type="NCBI Taxonomy" id="1506151"/>
    <lineage>
        <taxon>Eukaryota</taxon>
        <taxon>Fungi</taxon>
        <taxon>Dikarya</taxon>
        <taxon>Ascomycota</taxon>
        <taxon>Pezizomycotina</taxon>
        <taxon>Eurotiomycetes</taxon>
        <taxon>Eurotiomycetidae</taxon>
        <taxon>Eurotiales</taxon>
        <taxon>Aspergillaceae</taxon>
        <taxon>Aspergillus</taxon>
        <taxon>Aspergillus subgen. Circumdati</taxon>
    </lineage>
</organism>
<keyword evidence="2" id="KW-1185">Reference proteome</keyword>
<reference evidence="1 2" key="1">
    <citation type="submission" date="2019-04" db="EMBL/GenBank/DDBJ databases">
        <authorList>
            <consortium name="DOE Joint Genome Institute"/>
            <person name="Mondo S."/>
            <person name="Kjaerbolling I."/>
            <person name="Vesth T."/>
            <person name="Frisvad J.C."/>
            <person name="Nybo J.L."/>
            <person name="Theobald S."/>
            <person name="Kildgaard S."/>
            <person name="Isbrandt T."/>
            <person name="Kuo A."/>
            <person name="Sato A."/>
            <person name="Lyhne E.K."/>
            <person name="Kogle M.E."/>
            <person name="Wiebenga A."/>
            <person name="Kun R.S."/>
            <person name="Lubbers R.J."/>
            <person name="Makela M.R."/>
            <person name="Barry K."/>
            <person name="Chovatia M."/>
            <person name="Clum A."/>
            <person name="Daum C."/>
            <person name="Haridas S."/>
            <person name="He G."/>
            <person name="LaButti K."/>
            <person name="Lipzen A."/>
            <person name="Riley R."/>
            <person name="Salamov A."/>
            <person name="Simmons B.A."/>
            <person name="Magnuson J.K."/>
            <person name="Henrissat B."/>
            <person name="Mortensen U.H."/>
            <person name="Larsen T.O."/>
            <person name="Devries R.P."/>
            <person name="Grigoriev I.V."/>
            <person name="Machida M."/>
            <person name="Baker S.E."/>
            <person name="Andersen M.R."/>
            <person name="Cantor M.N."/>
            <person name="Hua S.X."/>
        </authorList>
    </citation>
    <scope>NUCLEOTIDE SEQUENCE [LARGE SCALE GENOMIC DNA]</scope>
    <source>
        <strain evidence="1 2">CBS 119388</strain>
    </source>
</reference>
<dbReference type="EMBL" id="ML736980">
    <property type="protein sequence ID" value="KAE8396820.1"/>
    <property type="molecule type" value="Genomic_DNA"/>
</dbReference>
<proteinExistence type="predicted"/>
<dbReference type="AlphaFoldDB" id="A0A5N7CRE4"/>
<dbReference type="OrthoDB" id="4206979at2759"/>
<gene>
    <name evidence="1" type="ORF">BDV37DRAFT_277360</name>
</gene>
<dbReference type="RefSeq" id="XP_031934139.1">
    <property type="nucleotide sequence ID" value="XM_032085749.1"/>
</dbReference>
<dbReference type="GeneID" id="43670440"/>